<accession>A0A3N2Q9U8</accession>
<evidence type="ECO:0000313" key="3">
    <source>
        <dbReference type="Proteomes" id="UP000272025"/>
    </source>
</evidence>
<feature type="region of interest" description="Disordered" evidence="1">
    <location>
        <begin position="57"/>
        <end position="164"/>
    </location>
</feature>
<dbReference type="OrthoDB" id="5239281at2759"/>
<evidence type="ECO:0000313" key="2">
    <source>
        <dbReference type="EMBL" id="ROT43544.1"/>
    </source>
</evidence>
<proteinExistence type="predicted"/>
<dbReference type="AlphaFoldDB" id="A0A3N2Q9U8"/>
<gene>
    <name evidence="2" type="ORF">SODALDRAFT_319971</name>
</gene>
<feature type="compositionally biased region" description="Polar residues" evidence="1">
    <location>
        <begin position="100"/>
        <end position="112"/>
    </location>
</feature>
<feature type="compositionally biased region" description="Polar residues" evidence="1">
    <location>
        <begin position="140"/>
        <end position="151"/>
    </location>
</feature>
<protein>
    <recommendedName>
        <fullName evidence="4">Myb-like domain-containing protein</fullName>
    </recommendedName>
</protein>
<name>A0A3N2Q9U8_SODAK</name>
<dbReference type="Proteomes" id="UP000272025">
    <property type="component" value="Unassembled WGS sequence"/>
</dbReference>
<dbReference type="GeneID" id="39577967"/>
<feature type="compositionally biased region" description="Polar residues" evidence="1">
    <location>
        <begin position="71"/>
        <end position="88"/>
    </location>
</feature>
<feature type="compositionally biased region" description="Basic residues" evidence="1">
    <location>
        <begin position="89"/>
        <end position="99"/>
    </location>
</feature>
<reference evidence="2 3" key="1">
    <citation type="journal article" date="2018" name="Mol. Ecol.">
        <title>The obligate alkalophilic soda-lake fungus Sodiomyces alkalinus has shifted to a protein diet.</title>
        <authorList>
            <person name="Grum-Grzhimaylo A.A."/>
            <person name="Falkoski D.L."/>
            <person name="van den Heuvel J."/>
            <person name="Valero-Jimenez C.A."/>
            <person name="Min B."/>
            <person name="Choi I.G."/>
            <person name="Lipzen A."/>
            <person name="Daum C.G."/>
            <person name="Aanen D.K."/>
            <person name="Tsang A."/>
            <person name="Henrissat B."/>
            <person name="Bilanenko E.N."/>
            <person name="de Vries R.P."/>
            <person name="van Kan J.A.L."/>
            <person name="Grigoriev I.V."/>
            <person name="Debets A.J.M."/>
        </authorList>
    </citation>
    <scope>NUCLEOTIDE SEQUENCE [LARGE SCALE GENOMIC DNA]</scope>
    <source>
        <strain evidence="2 3">F11</strain>
    </source>
</reference>
<evidence type="ECO:0008006" key="4">
    <source>
        <dbReference type="Google" id="ProtNLM"/>
    </source>
</evidence>
<keyword evidence="3" id="KW-1185">Reference proteome</keyword>
<dbReference type="RefSeq" id="XP_028471350.1">
    <property type="nucleotide sequence ID" value="XM_028609489.1"/>
</dbReference>
<dbReference type="EMBL" id="ML119051">
    <property type="protein sequence ID" value="ROT43544.1"/>
    <property type="molecule type" value="Genomic_DNA"/>
</dbReference>
<sequence length="193" mass="21591">MSSKANKPSGRKLSQLTEKENEFIKAMFDNRTQRPDADWDKVADDLGLANAKCAKERFRQMSKKHGWGSGSEASPSKTRVSKPVSNQPRKARERPRKSKTSYTDMFSDSADSNGEPDNIKTTESDDEDAEAELDLVKNKTGVNQTTPTRKSNVAPAESSEPLIFPVPDNIEAFAPYEESELDEDDIARWADEF</sequence>
<evidence type="ECO:0000256" key="1">
    <source>
        <dbReference type="SAM" id="MobiDB-lite"/>
    </source>
</evidence>
<feature type="compositionally biased region" description="Acidic residues" evidence="1">
    <location>
        <begin position="124"/>
        <end position="133"/>
    </location>
</feature>
<organism evidence="2 3">
    <name type="scientific">Sodiomyces alkalinus (strain CBS 110278 / VKM F-3762 / F11)</name>
    <name type="common">Alkaliphilic filamentous fungus</name>
    <dbReference type="NCBI Taxonomy" id="1314773"/>
    <lineage>
        <taxon>Eukaryota</taxon>
        <taxon>Fungi</taxon>
        <taxon>Dikarya</taxon>
        <taxon>Ascomycota</taxon>
        <taxon>Pezizomycotina</taxon>
        <taxon>Sordariomycetes</taxon>
        <taxon>Hypocreomycetidae</taxon>
        <taxon>Glomerellales</taxon>
        <taxon>Plectosphaerellaceae</taxon>
        <taxon>Sodiomyces</taxon>
    </lineage>
</organism>
<dbReference type="STRING" id="1314773.A0A3N2Q9U8"/>